<evidence type="ECO:0000313" key="9">
    <source>
        <dbReference type="Proteomes" id="UP001210770"/>
    </source>
</evidence>
<evidence type="ECO:0000313" key="8">
    <source>
        <dbReference type="EMBL" id="WCE71353.1"/>
    </source>
</evidence>
<dbReference type="CDD" id="cd17574">
    <property type="entry name" value="REC_OmpR"/>
    <property type="match status" value="1"/>
</dbReference>
<dbReference type="InterPro" id="IPR039420">
    <property type="entry name" value="WalR-like"/>
</dbReference>
<dbReference type="Pfam" id="PF00072">
    <property type="entry name" value="Response_reg"/>
    <property type="match status" value="1"/>
</dbReference>
<dbReference type="AlphaFoldDB" id="A0AAX3LSX2"/>
<keyword evidence="1 6" id="KW-0597">Phosphoprotein</keyword>
<evidence type="ECO:0000256" key="5">
    <source>
        <dbReference type="ARBA" id="ARBA00023163"/>
    </source>
</evidence>
<dbReference type="InterPro" id="IPR011006">
    <property type="entry name" value="CheY-like_superfamily"/>
</dbReference>
<dbReference type="SUPFAM" id="SSF52172">
    <property type="entry name" value="CheY-like"/>
    <property type="match status" value="1"/>
</dbReference>
<evidence type="ECO:0000256" key="3">
    <source>
        <dbReference type="ARBA" id="ARBA00023015"/>
    </source>
</evidence>
<sequence length="325" mass="35834">MKILAVDDDPFIRELLPVVFREADYPHLTLAASGTAALELLETTKEHFDCLLLDIEMPEMDGITLCRRIRTLEAYQDTPILMVTSRADATAIESAFAAGANDYVTKPFDVKDIATRVHIAERMLENTQRAPRLDPQHLKDVGEPGVHDFALADPVHINGVDQLVLPFSLGNYLSQLSRQHLDICQVFAAKIEHIDELYATCNTAEFARAIAAAAEAIARVVDCPQLLMTHNGSGTLLCIVTGDSLPAWPEIEVLIQGELDGMDLRHDDNSPMAVMLSVGGPIQPNASRTQRVRKTFDRAIRRVAMRQKVKLDTPPTEKPSVSAAH</sequence>
<dbReference type="RefSeq" id="WP_271689526.1">
    <property type="nucleotide sequence ID" value="NZ_CP116423.1"/>
</dbReference>
<dbReference type="SMART" id="SM00448">
    <property type="entry name" value="REC"/>
    <property type="match status" value="1"/>
</dbReference>
<dbReference type="GO" id="GO:0006355">
    <property type="term" value="P:regulation of DNA-templated transcription"/>
    <property type="evidence" value="ECO:0007669"/>
    <property type="project" value="TreeGrafter"/>
</dbReference>
<gene>
    <name evidence="8" type="ORF">PL336_05815</name>
</gene>
<dbReference type="GO" id="GO:0000976">
    <property type="term" value="F:transcription cis-regulatory region binding"/>
    <property type="evidence" value="ECO:0007669"/>
    <property type="project" value="TreeGrafter"/>
</dbReference>
<dbReference type="Proteomes" id="UP001210770">
    <property type="component" value="Chromosome"/>
</dbReference>
<dbReference type="GO" id="GO:0005829">
    <property type="term" value="C:cytosol"/>
    <property type="evidence" value="ECO:0007669"/>
    <property type="project" value="TreeGrafter"/>
</dbReference>
<name>A0AAX3LSX2_9RHOB</name>
<accession>A0AAX3LSX2</accession>
<dbReference type="PROSITE" id="PS50110">
    <property type="entry name" value="RESPONSE_REGULATORY"/>
    <property type="match status" value="1"/>
</dbReference>
<dbReference type="PANTHER" id="PTHR48111:SF1">
    <property type="entry name" value="TWO-COMPONENT RESPONSE REGULATOR ORR33"/>
    <property type="match status" value="1"/>
</dbReference>
<dbReference type="GO" id="GO:0032993">
    <property type="term" value="C:protein-DNA complex"/>
    <property type="evidence" value="ECO:0007669"/>
    <property type="project" value="TreeGrafter"/>
</dbReference>
<organism evidence="8 9">
    <name type="scientific">Sulfitobacter faviae</name>
    <dbReference type="NCBI Taxonomy" id="1775881"/>
    <lineage>
        <taxon>Bacteria</taxon>
        <taxon>Pseudomonadati</taxon>
        <taxon>Pseudomonadota</taxon>
        <taxon>Alphaproteobacteria</taxon>
        <taxon>Rhodobacterales</taxon>
        <taxon>Roseobacteraceae</taxon>
        <taxon>Sulfitobacter</taxon>
    </lineage>
</organism>
<proteinExistence type="predicted"/>
<keyword evidence="5" id="KW-0804">Transcription</keyword>
<feature type="domain" description="Response regulatory" evidence="7">
    <location>
        <begin position="2"/>
        <end position="121"/>
    </location>
</feature>
<feature type="modified residue" description="4-aspartylphosphate" evidence="6">
    <location>
        <position position="54"/>
    </location>
</feature>
<protein>
    <submittedName>
        <fullName evidence="8">Response regulator</fullName>
    </submittedName>
</protein>
<dbReference type="PANTHER" id="PTHR48111">
    <property type="entry name" value="REGULATOR OF RPOS"/>
    <property type="match status" value="1"/>
</dbReference>
<dbReference type="GO" id="GO:0000156">
    <property type="term" value="F:phosphorelay response regulator activity"/>
    <property type="evidence" value="ECO:0007669"/>
    <property type="project" value="TreeGrafter"/>
</dbReference>
<evidence type="ECO:0000256" key="4">
    <source>
        <dbReference type="ARBA" id="ARBA00023125"/>
    </source>
</evidence>
<dbReference type="InterPro" id="IPR001789">
    <property type="entry name" value="Sig_transdc_resp-reg_receiver"/>
</dbReference>
<keyword evidence="2" id="KW-0902">Two-component regulatory system</keyword>
<dbReference type="Gene3D" id="3.40.50.2300">
    <property type="match status" value="1"/>
</dbReference>
<evidence type="ECO:0000256" key="1">
    <source>
        <dbReference type="ARBA" id="ARBA00022553"/>
    </source>
</evidence>
<keyword evidence="4" id="KW-0238">DNA-binding</keyword>
<reference evidence="8" key="1">
    <citation type="submission" date="2023-01" db="EMBL/GenBank/DDBJ databases">
        <title>Comparative genomic analysis of cold water coral derived Sulfitobacter faviae: insights into their metabolism and habitat adaptation.</title>
        <authorList>
            <person name="Guo Y."/>
            <person name="Lin S."/>
            <person name="Huang Z."/>
            <person name="Tang K."/>
            <person name="Wang X."/>
        </authorList>
    </citation>
    <scope>NUCLEOTIDE SEQUENCE</scope>
    <source>
        <strain evidence="8">SCSIO W_1865</strain>
    </source>
</reference>
<evidence type="ECO:0000259" key="7">
    <source>
        <dbReference type="PROSITE" id="PS50110"/>
    </source>
</evidence>
<evidence type="ECO:0000256" key="6">
    <source>
        <dbReference type="PROSITE-ProRule" id="PRU00169"/>
    </source>
</evidence>
<keyword evidence="3" id="KW-0805">Transcription regulation</keyword>
<dbReference type="EMBL" id="CP116423">
    <property type="protein sequence ID" value="WCE71353.1"/>
    <property type="molecule type" value="Genomic_DNA"/>
</dbReference>
<evidence type="ECO:0000256" key="2">
    <source>
        <dbReference type="ARBA" id="ARBA00023012"/>
    </source>
</evidence>